<dbReference type="PROSITE" id="PS51352">
    <property type="entry name" value="THIOREDOXIN_2"/>
    <property type="match status" value="1"/>
</dbReference>
<dbReference type="EMBL" id="FOHV01000003">
    <property type="protein sequence ID" value="SES80768.1"/>
    <property type="molecule type" value="Genomic_DNA"/>
</dbReference>
<keyword evidence="5 10" id="KW-1015">Disulfide bond</keyword>
<feature type="site" description="Contributes to redox potential value" evidence="9">
    <location>
        <position position="36"/>
    </location>
</feature>
<dbReference type="STRING" id="1123402.SAMN02583745_00587"/>
<evidence type="ECO:0000313" key="12">
    <source>
        <dbReference type="EMBL" id="SES80768.1"/>
    </source>
</evidence>
<dbReference type="Proteomes" id="UP000242642">
    <property type="component" value="Unassembled WGS sequence"/>
</dbReference>
<dbReference type="InterPro" id="IPR005746">
    <property type="entry name" value="Thioredoxin"/>
</dbReference>
<evidence type="ECO:0000256" key="5">
    <source>
        <dbReference type="ARBA" id="ARBA00023157"/>
    </source>
</evidence>
<dbReference type="FunFam" id="3.40.30.10:FF:000001">
    <property type="entry name" value="Thioredoxin"/>
    <property type="match status" value="1"/>
</dbReference>
<dbReference type="InterPro" id="IPR013766">
    <property type="entry name" value="Thioredoxin_domain"/>
</dbReference>
<keyword evidence="3" id="KW-0813">Transport</keyword>
<dbReference type="OrthoDB" id="9790390at2"/>
<keyword evidence="6 10" id="KW-0676">Redox-active center</keyword>
<feature type="domain" description="Thioredoxin" evidence="11">
    <location>
        <begin position="1"/>
        <end position="109"/>
    </location>
</feature>
<dbReference type="AlphaFoldDB" id="A0A1H9ZGP3"/>
<dbReference type="GO" id="GO:0005829">
    <property type="term" value="C:cytosol"/>
    <property type="evidence" value="ECO:0007669"/>
    <property type="project" value="TreeGrafter"/>
</dbReference>
<comment type="similarity">
    <text evidence="2 8">Belongs to the thioredoxin family.</text>
</comment>
<dbReference type="InterPro" id="IPR036249">
    <property type="entry name" value="Thioredoxin-like_sf"/>
</dbReference>
<feature type="active site" description="Nucleophile" evidence="9">
    <location>
        <position position="37"/>
    </location>
</feature>
<dbReference type="Gene3D" id="3.40.30.10">
    <property type="entry name" value="Glutaredoxin"/>
    <property type="match status" value="1"/>
</dbReference>
<reference evidence="13" key="1">
    <citation type="submission" date="2016-10" db="EMBL/GenBank/DDBJ databases">
        <authorList>
            <person name="Varghese N."/>
            <person name="Submissions S."/>
        </authorList>
    </citation>
    <scope>NUCLEOTIDE SEQUENCE [LARGE SCALE GENOMIC DNA]</scope>
    <source>
        <strain evidence="13">DSM 18579</strain>
    </source>
</reference>
<dbReference type="CDD" id="cd02947">
    <property type="entry name" value="TRX_family"/>
    <property type="match status" value="1"/>
</dbReference>
<dbReference type="NCBIfam" id="TIGR01068">
    <property type="entry name" value="thioredoxin"/>
    <property type="match status" value="1"/>
</dbReference>
<evidence type="ECO:0000256" key="8">
    <source>
        <dbReference type="PIRNR" id="PIRNR000077"/>
    </source>
</evidence>
<dbReference type="SUPFAM" id="SSF52833">
    <property type="entry name" value="Thioredoxin-like"/>
    <property type="match status" value="1"/>
</dbReference>
<evidence type="ECO:0000256" key="4">
    <source>
        <dbReference type="ARBA" id="ARBA00022982"/>
    </source>
</evidence>
<sequence length="109" mass="12044">MSSNTVVEVTDDNYEQIAVIDKKYVVLDFWAQWCAPCITMSVILDELAEHYGNKVIIGKVNIDDNPEVPMKFGVRSIPTLIILKAGNVIATKVGPLTKSEVMAFIDSTI</sequence>
<evidence type="ECO:0000256" key="6">
    <source>
        <dbReference type="ARBA" id="ARBA00023284"/>
    </source>
</evidence>
<accession>A0A1H9ZGP3</accession>
<evidence type="ECO:0000256" key="10">
    <source>
        <dbReference type="PIRSR" id="PIRSR000077-4"/>
    </source>
</evidence>
<evidence type="ECO:0000256" key="7">
    <source>
        <dbReference type="NCBIfam" id="TIGR01068"/>
    </source>
</evidence>
<dbReference type="PANTHER" id="PTHR45663">
    <property type="entry name" value="GEO12009P1"/>
    <property type="match status" value="1"/>
</dbReference>
<keyword evidence="4" id="KW-0249">Electron transport</keyword>
<dbReference type="PIRSF" id="PIRSF000077">
    <property type="entry name" value="Thioredoxin"/>
    <property type="match status" value="1"/>
</dbReference>
<name>A0A1H9ZGP3_9GAMM</name>
<dbReference type="PANTHER" id="PTHR45663:SF11">
    <property type="entry name" value="GEO12009P1"/>
    <property type="match status" value="1"/>
</dbReference>
<feature type="site" description="Deprotonates C-terminal active site Cys" evidence="9">
    <location>
        <position position="28"/>
    </location>
</feature>
<protein>
    <recommendedName>
        <fullName evidence="7 8">Thioredoxin</fullName>
    </recommendedName>
</protein>
<comment type="function">
    <text evidence="1">Participates in various redox reactions through the reversible oxidation of its active center dithiol to a disulfide and catalyzes dithiol-disulfide exchange reactions.</text>
</comment>
<keyword evidence="13" id="KW-1185">Reference proteome</keyword>
<dbReference type="RefSeq" id="WP_093317677.1">
    <property type="nucleotide sequence ID" value="NZ_FOHV01000003.1"/>
</dbReference>
<gene>
    <name evidence="12" type="ORF">SAMN02583745_00587</name>
</gene>
<dbReference type="PRINTS" id="PR00421">
    <property type="entry name" value="THIOREDOXIN"/>
</dbReference>
<evidence type="ECO:0000256" key="3">
    <source>
        <dbReference type="ARBA" id="ARBA00022448"/>
    </source>
</evidence>
<organism evidence="12 13">
    <name type="scientific">Thorsellia anophelis DSM 18579</name>
    <dbReference type="NCBI Taxonomy" id="1123402"/>
    <lineage>
        <taxon>Bacteria</taxon>
        <taxon>Pseudomonadati</taxon>
        <taxon>Pseudomonadota</taxon>
        <taxon>Gammaproteobacteria</taxon>
        <taxon>Enterobacterales</taxon>
        <taxon>Thorselliaceae</taxon>
        <taxon>Thorsellia</taxon>
    </lineage>
</organism>
<evidence type="ECO:0000313" key="13">
    <source>
        <dbReference type="Proteomes" id="UP000242642"/>
    </source>
</evidence>
<evidence type="ECO:0000256" key="1">
    <source>
        <dbReference type="ARBA" id="ARBA00003318"/>
    </source>
</evidence>
<proteinExistence type="inferred from homology"/>
<dbReference type="GO" id="GO:0015035">
    <property type="term" value="F:protein-disulfide reductase activity"/>
    <property type="evidence" value="ECO:0007669"/>
    <property type="project" value="UniProtKB-UniRule"/>
</dbReference>
<feature type="site" description="Contributes to redox potential value" evidence="9">
    <location>
        <position position="35"/>
    </location>
</feature>
<evidence type="ECO:0000256" key="2">
    <source>
        <dbReference type="ARBA" id="ARBA00008987"/>
    </source>
</evidence>
<feature type="active site" description="Nucleophile" evidence="9">
    <location>
        <position position="34"/>
    </location>
</feature>
<evidence type="ECO:0000256" key="9">
    <source>
        <dbReference type="PIRSR" id="PIRSR000077-1"/>
    </source>
</evidence>
<feature type="disulfide bond" description="Redox-active" evidence="10">
    <location>
        <begin position="34"/>
        <end position="37"/>
    </location>
</feature>
<dbReference type="Pfam" id="PF00085">
    <property type="entry name" value="Thioredoxin"/>
    <property type="match status" value="1"/>
</dbReference>
<evidence type="ECO:0000259" key="11">
    <source>
        <dbReference type="PROSITE" id="PS51352"/>
    </source>
</evidence>
<dbReference type="GO" id="GO:0045454">
    <property type="term" value="P:cell redox homeostasis"/>
    <property type="evidence" value="ECO:0007669"/>
    <property type="project" value="TreeGrafter"/>
</dbReference>